<feature type="transmembrane region" description="Helical" evidence="6">
    <location>
        <begin position="20"/>
        <end position="42"/>
    </location>
</feature>
<evidence type="ECO:0000256" key="6">
    <source>
        <dbReference type="SAM" id="Phobius"/>
    </source>
</evidence>
<accession>A0A7C2YSW1</accession>
<reference evidence="8" key="1">
    <citation type="journal article" date="2020" name="mSystems">
        <title>Genome- and Community-Level Interaction Insights into Carbon Utilization and Element Cycling Functions of Hydrothermarchaeota in Hydrothermal Sediment.</title>
        <authorList>
            <person name="Zhou Z."/>
            <person name="Liu Y."/>
            <person name="Xu W."/>
            <person name="Pan J."/>
            <person name="Luo Z.H."/>
            <person name="Li M."/>
        </authorList>
    </citation>
    <scope>NUCLEOTIDE SEQUENCE [LARGE SCALE GENOMIC DNA]</scope>
    <source>
        <strain evidence="8">SpSt-1259</strain>
    </source>
</reference>
<dbReference type="Gene3D" id="1.20.81.30">
    <property type="entry name" value="Type II secretion system (T2SS), domain F"/>
    <property type="match status" value="1"/>
</dbReference>
<name>A0A7C2YSW1_9CREN</name>
<protein>
    <recommendedName>
        <fullName evidence="7">Type II secretion system protein GspF domain-containing protein</fullName>
    </recommendedName>
</protein>
<dbReference type="GO" id="GO:0005886">
    <property type="term" value="C:plasma membrane"/>
    <property type="evidence" value="ECO:0007669"/>
    <property type="project" value="UniProtKB-SubCell"/>
</dbReference>
<comment type="caution">
    <text evidence="8">The sequence shown here is derived from an EMBL/GenBank/DDBJ whole genome shotgun (WGS) entry which is preliminary data.</text>
</comment>
<feature type="transmembrane region" description="Helical" evidence="6">
    <location>
        <begin position="275"/>
        <end position="296"/>
    </location>
</feature>
<dbReference type="EMBL" id="DSFE01000098">
    <property type="protein sequence ID" value="HEU98134.1"/>
    <property type="molecule type" value="Genomic_DNA"/>
</dbReference>
<feature type="domain" description="Type II secretion system protein GspF" evidence="7">
    <location>
        <begin position="96"/>
        <end position="213"/>
    </location>
</feature>
<evidence type="ECO:0000259" key="7">
    <source>
        <dbReference type="Pfam" id="PF00482"/>
    </source>
</evidence>
<keyword evidence="4 6" id="KW-1133">Transmembrane helix</keyword>
<keyword evidence="3 6" id="KW-0812">Transmembrane</keyword>
<dbReference type="AlphaFoldDB" id="A0A7C2YSW1"/>
<evidence type="ECO:0000256" key="5">
    <source>
        <dbReference type="ARBA" id="ARBA00023136"/>
    </source>
</evidence>
<evidence type="ECO:0000256" key="3">
    <source>
        <dbReference type="ARBA" id="ARBA00022692"/>
    </source>
</evidence>
<dbReference type="InterPro" id="IPR042094">
    <property type="entry name" value="T2SS_GspF_sf"/>
</dbReference>
<proteinExistence type="predicted"/>
<dbReference type="Proteomes" id="UP000885664">
    <property type="component" value="Unassembled WGS sequence"/>
</dbReference>
<feature type="transmembrane region" description="Helical" evidence="6">
    <location>
        <begin position="54"/>
        <end position="76"/>
    </location>
</feature>
<comment type="subcellular location">
    <subcellularLocation>
        <location evidence="1">Cell membrane</location>
        <topology evidence="1">Multi-pass membrane protein</topology>
    </subcellularLocation>
</comment>
<feature type="transmembrane region" description="Helical" evidence="6">
    <location>
        <begin position="199"/>
        <end position="225"/>
    </location>
</feature>
<dbReference type="Pfam" id="PF00482">
    <property type="entry name" value="T2SSF"/>
    <property type="match status" value="1"/>
</dbReference>
<sequence>MRRSGTLREKRFDELGLDYIIIAMVSGATVFLATILIAPSMISRCCAKSLIGDQLTYLLLISFNIALFASSIPLAIRTRRIVRERDSVVKGIVLLLDTVSVGTRTGSTIVEALRRASKMVPSRILREKINQGIAEMEFGDSIENALLKISKDMPKAVSESIKIMIPASKAGGRAGDVLLVARDFVRRLMMFAEVRKTSLSLYIYIALISIGIFEGGGVFLLYLISKLSIGQQGSIPFITANYIQTWLFLFVTGLLLSIFSSIFVAKIVRGKTKLFADYLSIFLFVNLTIIGLIPLLI</sequence>
<gene>
    <name evidence="8" type="ORF">ENO36_04710</name>
</gene>
<evidence type="ECO:0000256" key="2">
    <source>
        <dbReference type="ARBA" id="ARBA00022475"/>
    </source>
</evidence>
<keyword evidence="2" id="KW-1003">Cell membrane</keyword>
<evidence type="ECO:0000256" key="1">
    <source>
        <dbReference type="ARBA" id="ARBA00004651"/>
    </source>
</evidence>
<dbReference type="InterPro" id="IPR018076">
    <property type="entry name" value="T2SS_GspF_dom"/>
</dbReference>
<evidence type="ECO:0000256" key="4">
    <source>
        <dbReference type="ARBA" id="ARBA00022989"/>
    </source>
</evidence>
<organism evidence="8">
    <name type="scientific">Fervidicoccus fontis</name>
    <dbReference type="NCBI Taxonomy" id="683846"/>
    <lineage>
        <taxon>Archaea</taxon>
        <taxon>Thermoproteota</taxon>
        <taxon>Thermoprotei</taxon>
        <taxon>Fervidicoccales</taxon>
        <taxon>Fervidicoccaceae</taxon>
        <taxon>Fervidicoccus</taxon>
    </lineage>
</organism>
<feature type="transmembrane region" description="Helical" evidence="6">
    <location>
        <begin position="245"/>
        <end position="268"/>
    </location>
</feature>
<keyword evidence="5 6" id="KW-0472">Membrane</keyword>
<evidence type="ECO:0000313" key="8">
    <source>
        <dbReference type="EMBL" id="HEU98134.1"/>
    </source>
</evidence>